<feature type="transmembrane region" description="Helical" evidence="1">
    <location>
        <begin position="242"/>
        <end position="259"/>
    </location>
</feature>
<dbReference type="RefSeq" id="XP_014157533.1">
    <property type="nucleotide sequence ID" value="XM_014302058.1"/>
</dbReference>
<evidence type="ECO:0000313" key="3">
    <source>
        <dbReference type="EMBL" id="KNC83631.1"/>
    </source>
</evidence>
<sequence length="283" mass="33367">MTSPDFPTRGAMFHLLAGIIMLVLIIVVYVVLFALHFIIANHTGPGIAWHVGDTKYMQTIIGTPEYEEMDPAFVHQQPSVLDKVWYIHKVMFDANRGITVDHPWSSKWYSWPFDVKGLMFWVQNNHMVYQLGNPFVWWGSTLMILLSILYSIHNTPFYTDPPQVLTSRKKMNQYQARLPYIERAKYEVAWLLFGYFCNLLPYVGVTRACWLYHYVPALFFGELAGCLWLDQLLRRSGNVRRFTTISVSVVLCVYGWWRFRAFTYAMHYTDDELDEMRWLSTWN</sequence>
<gene>
    <name evidence="3" type="ORF">SARC_04130</name>
</gene>
<keyword evidence="1" id="KW-0472">Membrane</keyword>
<dbReference type="GeneID" id="25904634"/>
<evidence type="ECO:0000256" key="1">
    <source>
        <dbReference type="SAM" id="Phobius"/>
    </source>
</evidence>
<dbReference type="STRING" id="667725.A0A0L0G495"/>
<feature type="transmembrane region" description="Helical" evidence="1">
    <location>
        <begin position="211"/>
        <end position="230"/>
    </location>
</feature>
<keyword evidence="1" id="KW-1133">Transmembrane helix</keyword>
<organism evidence="3 4">
    <name type="scientific">Sphaeroforma arctica JP610</name>
    <dbReference type="NCBI Taxonomy" id="667725"/>
    <lineage>
        <taxon>Eukaryota</taxon>
        <taxon>Ichthyosporea</taxon>
        <taxon>Ichthyophonida</taxon>
        <taxon>Sphaeroforma</taxon>
    </lineage>
</organism>
<dbReference type="OrthoDB" id="4896at2759"/>
<dbReference type="eggNOG" id="KOG3359">
    <property type="taxonomic scope" value="Eukaryota"/>
</dbReference>
<dbReference type="PANTHER" id="PTHR10050">
    <property type="entry name" value="DOLICHYL-PHOSPHATE-MANNOSE--PROTEIN MANNOSYLTRANSFERASE"/>
    <property type="match status" value="1"/>
</dbReference>
<proteinExistence type="predicted"/>
<dbReference type="Proteomes" id="UP000054560">
    <property type="component" value="Unassembled WGS sequence"/>
</dbReference>
<name>A0A0L0G495_9EUKA</name>
<feature type="transmembrane region" description="Helical" evidence="1">
    <location>
        <begin position="135"/>
        <end position="152"/>
    </location>
</feature>
<feature type="transmembrane region" description="Helical" evidence="1">
    <location>
        <begin position="188"/>
        <end position="205"/>
    </location>
</feature>
<dbReference type="Pfam" id="PF16192">
    <property type="entry name" value="PMT_4TMC"/>
    <property type="match status" value="1"/>
</dbReference>
<reference evidence="3 4" key="1">
    <citation type="submission" date="2011-02" db="EMBL/GenBank/DDBJ databases">
        <title>The Genome Sequence of Sphaeroforma arctica JP610.</title>
        <authorList>
            <consortium name="The Broad Institute Genome Sequencing Platform"/>
            <person name="Russ C."/>
            <person name="Cuomo C."/>
            <person name="Young S.K."/>
            <person name="Zeng Q."/>
            <person name="Gargeya S."/>
            <person name="Alvarado L."/>
            <person name="Berlin A."/>
            <person name="Chapman S.B."/>
            <person name="Chen Z."/>
            <person name="Freedman E."/>
            <person name="Gellesch M."/>
            <person name="Goldberg J."/>
            <person name="Griggs A."/>
            <person name="Gujja S."/>
            <person name="Heilman E."/>
            <person name="Heiman D."/>
            <person name="Howarth C."/>
            <person name="Mehta T."/>
            <person name="Neiman D."/>
            <person name="Pearson M."/>
            <person name="Roberts A."/>
            <person name="Saif S."/>
            <person name="Shea T."/>
            <person name="Shenoy N."/>
            <person name="Sisk P."/>
            <person name="Stolte C."/>
            <person name="Sykes S."/>
            <person name="White J."/>
            <person name="Yandava C."/>
            <person name="Burger G."/>
            <person name="Gray M.W."/>
            <person name="Holland P.W.H."/>
            <person name="King N."/>
            <person name="Lang F.B.F."/>
            <person name="Roger A.J."/>
            <person name="Ruiz-Trillo I."/>
            <person name="Haas B."/>
            <person name="Nusbaum C."/>
            <person name="Birren B."/>
        </authorList>
    </citation>
    <scope>NUCLEOTIDE SEQUENCE [LARGE SCALE GENOMIC DNA]</scope>
    <source>
        <strain evidence="3 4">JP610</strain>
    </source>
</reference>
<keyword evidence="4" id="KW-1185">Reference proteome</keyword>
<evidence type="ECO:0000259" key="2">
    <source>
        <dbReference type="Pfam" id="PF16192"/>
    </source>
</evidence>
<dbReference type="EMBL" id="KQ241819">
    <property type="protein sequence ID" value="KNC83631.1"/>
    <property type="molecule type" value="Genomic_DNA"/>
</dbReference>
<feature type="transmembrane region" description="Helical" evidence="1">
    <location>
        <begin position="12"/>
        <end position="39"/>
    </location>
</feature>
<dbReference type="InterPro" id="IPR027005">
    <property type="entry name" value="PMT-like"/>
</dbReference>
<protein>
    <recommendedName>
        <fullName evidence="2">Protein O-mannosyl-transferase C-terminal four TM domain-containing protein</fullName>
    </recommendedName>
</protein>
<dbReference type="InterPro" id="IPR032421">
    <property type="entry name" value="PMT_4TMC"/>
</dbReference>
<dbReference type="PANTHER" id="PTHR10050:SF53">
    <property type="entry name" value="CHROMOSOME UNDETERMINED SCAFFOLD_67, WHOLE GENOME SHOTGUN SEQUENCE"/>
    <property type="match status" value="1"/>
</dbReference>
<accession>A0A0L0G495</accession>
<dbReference type="AlphaFoldDB" id="A0A0L0G495"/>
<keyword evidence="1" id="KW-0812">Transmembrane</keyword>
<feature type="domain" description="Protein O-mannosyl-transferase C-terminal four TM" evidence="2">
    <location>
        <begin position="81"/>
        <end position="282"/>
    </location>
</feature>
<evidence type="ECO:0000313" key="4">
    <source>
        <dbReference type="Proteomes" id="UP000054560"/>
    </source>
</evidence>